<feature type="non-terminal residue" evidence="1">
    <location>
        <position position="1"/>
    </location>
</feature>
<evidence type="ECO:0000313" key="3">
    <source>
        <dbReference type="Proteomes" id="UP000030742"/>
    </source>
</evidence>
<name>N6UNR1_DENPD</name>
<organism evidence="1">
    <name type="scientific">Dendroctonus ponderosae</name>
    <name type="common">Mountain pine beetle</name>
    <dbReference type="NCBI Taxonomy" id="77166"/>
    <lineage>
        <taxon>Eukaryota</taxon>
        <taxon>Metazoa</taxon>
        <taxon>Ecdysozoa</taxon>
        <taxon>Arthropoda</taxon>
        <taxon>Hexapoda</taxon>
        <taxon>Insecta</taxon>
        <taxon>Pterygota</taxon>
        <taxon>Neoptera</taxon>
        <taxon>Endopterygota</taxon>
        <taxon>Coleoptera</taxon>
        <taxon>Polyphaga</taxon>
        <taxon>Cucujiformia</taxon>
        <taxon>Curculionidae</taxon>
        <taxon>Scolytinae</taxon>
        <taxon>Dendroctonus</taxon>
    </lineage>
</organism>
<dbReference type="OMA" id="VDICVRT"/>
<reference evidence="1 3" key="1">
    <citation type="journal article" date="2013" name="Genome Biol.">
        <title>Draft genome of the mountain pine beetle, Dendroctonus ponderosae Hopkins, a major forest pest.</title>
        <authorList>
            <person name="Keeling C.I."/>
            <person name="Yuen M.M."/>
            <person name="Liao N.Y."/>
            <person name="Docking T.R."/>
            <person name="Chan S.K."/>
            <person name="Taylor G.A."/>
            <person name="Palmquist D.L."/>
            <person name="Jackman S.D."/>
            <person name="Nguyen A."/>
            <person name="Li M."/>
            <person name="Henderson H."/>
            <person name="Janes J.K."/>
            <person name="Zhao Y."/>
            <person name="Pandoh P."/>
            <person name="Moore R."/>
            <person name="Sperling F.A."/>
            <person name="Huber D.P."/>
            <person name="Birol I."/>
            <person name="Jones S.J."/>
            <person name="Bohlmann J."/>
        </authorList>
    </citation>
    <scope>NUCLEOTIDE SEQUENCE</scope>
</reference>
<dbReference type="HOGENOM" id="CLU_1898609_0_0_1"/>
<evidence type="ECO:0000313" key="2">
    <source>
        <dbReference type="EMBL" id="ERL84475.1"/>
    </source>
</evidence>
<proteinExistence type="predicted"/>
<evidence type="ECO:0000313" key="1">
    <source>
        <dbReference type="EMBL" id="ENN80372.1"/>
    </source>
</evidence>
<dbReference type="EMBL" id="KB631581">
    <property type="protein sequence ID" value="ERL84475.1"/>
    <property type="molecule type" value="Genomic_DNA"/>
</dbReference>
<dbReference type="EMBL" id="KB740557">
    <property type="protein sequence ID" value="ENN80372.1"/>
    <property type="molecule type" value="Genomic_DNA"/>
</dbReference>
<sequence>MQIASSKHFFGCVVSLGTTSSFAQAETFVSDLDLTCKGKTFHNVTLTAYFPDYTDSDNEFGYQDKKGRKLRTLQDYLDDRTEYVTLSMDNQLSIPYGTKVCIPELNKHFGHRIRLEVRDTSYDLHAQGYNRADICVRTEIDSYDVNVNKQITLIFV</sequence>
<dbReference type="AlphaFoldDB" id="N6UNR1"/>
<dbReference type="Proteomes" id="UP000030742">
    <property type="component" value="Unassembled WGS sequence"/>
</dbReference>
<gene>
    <name evidence="2" type="ORF">D910_01906</name>
    <name evidence="1" type="ORF">YQE_03207</name>
</gene>
<protein>
    <submittedName>
        <fullName evidence="1">Uncharacterized protein</fullName>
    </submittedName>
</protein>
<accession>N6UNR1</accession>